<proteinExistence type="inferred from homology"/>
<evidence type="ECO:0000259" key="8">
    <source>
        <dbReference type="SMART" id="SM00927"/>
    </source>
</evidence>
<protein>
    <recommendedName>
        <fullName evidence="7">DNA mismatch repair protein MutH</fullName>
    </recommendedName>
    <alternativeName>
        <fullName evidence="7">Methyl-directed mismatch repair protein</fullName>
    </alternativeName>
</protein>
<dbReference type="HAMAP" id="MF_00759">
    <property type="entry name" value="MutH"/>
    <property type="match status" value="1"/>
</dbReference>
<keyword evidence="5 7" id="KW-0378">Hydrolase</keyword>
<dbReference type="EMBL" id="FOHK01000002">
    <property type="protein sequence ID" value="SES81107.1"/>
    <property type="molecule type" value="Genomic_DNA"/>
</dbReference>
<reference evidence="9 10" key="1">
    <citation type="submission" date="2016-10" db="EMBL/GenBank/DDBJ databases">
        <authorList>
            <person name="de Groot N.N."/>
        </authorList>
    </citation>
    <scope>NUCLEOTIDE SEQUENCE [LARGE SCALE GENOMIC DNA]</scope>
    <source>
        <strain evidence="9 10">DSM 19706</strain>
    </source>
</reference>
<keyword evidence="4 7" id="KW-0227">DNA damage</keyword>
<dbReference type="GO" id="GO:0016787">
    <property type="term" value="F:hydrolase activity"/>
    <property type="evidence" value="ECO:0007669"/>
    <property type="project" value="UniProtKB-KW"/>
</dbReference>
<sequence>MLKPSPPATQGELMERANAIAGHTIGELAERFGFGTPEDLLKEKGWMGVLLEYVLGADASSKPEPDFTLLGIELKTIPINRFGKPLETTFVCVAPLTGMTGQTWQSSHVRQKLNHVLWVPILAEPSLAITDRIVFPPFLWQMDEEQEKLLRDDWQELTDMIALGEVENITGKHGQVMQLRPKAANSQAKTKAYDKQGKPFFALPRGFYLKTPFTAQILQQHLPL</sequence>
<keyword evidence="6 7" id="KW-0234">DNA repair</keyword>
<evidence type="ECO:0000256" key="3">
    <source>
        <dbReference type="ARBA" id="ARBA00022759"/>
    </source>
</evidence>
<evidence type="ECO:0000256" key="6">
    <source>
        <dbReference type="ARBA" id="ARBA00023204"/>
    </source>
</evidence>
<dbReference type="GO" id="GO:0003677">
    <property type="term" value="F:DNA binding"/>
    <property type="evidence" value="ECO:0007669"/>
    <property type="project" value="InterPro"/>
</dbReference>
<dbReference type="RefSeq" id="WP_093327344.1">
    <property type="nucleotide sequence ID" value="NZ_AP027363.1"/>
</dbReference>
<dbReference type="InterPro" id="IPR011337">
    <property type="entry name" value="DNA_rep_MutH/RE_typeII_Sau3AI"/>
</dbReference>
<dbReference type="InterPro" id="IPR011335">
    <property type="entry name" value="Restrct_endonuc-II-like"/>
</dbReference>
<dbReference type="NCBIfam" id="TIGR02248">
    <property type="entry name" value="mutH_TIGR"/>
    <property type="match status" value="1"/>
</dbReference>
<dbReference type="OrthoDB" id="5634909at2"/>
<evidence type="ECO:0000256" key="5">
    <source>
        <dbReference type="ARBA" id="ARBA00022801"/>
    </source>
</evidence>
<dbReference type="GO" id="GO:0006298">
    <property type="term" value="P:mismatch repair"/>
    <property type="evidence" value="ECO:0007669"/>
    <property type="project" value="UniProtKB-UniRule"/>
</dbReference>
<evidence type="ECO:0000256" key="4">
    <source>
        <dbReference type="ARBA" id="ARBA00022763"/>
    </source>
</evidence>
<dbReference type="SMART" id="SM00927">
    <property type="entry name" value="MutH"/>
    <property type="match status" value="1"/>
</dbReference>
<dbReference type="InterPro" id="IPR037057">
    <property type="entry name" value="DNA_rep_MutH/T2_RE_sf"/>
</dbReference>
<dbReference type="GO" id="GO:0006304">
    <property type="term" value="P:DNA modification"/>
    <property type="evidence" value="ECO:0007669"/>
    <property type="project" value="InterPro"/>
</dbReference>
<accession>A0A1H9ZHG1</accession>
<name>A0A1H9ZHG1_THASX</name>
<evidence type="ECO:0000313" key="10">
    <source>
        <dbReference type="Proteomes" id="UP000199308"/>
    </source>
</evidence>
<keyword evidence="2 7" id="KW-0540">Nuclease</keyword>
<dbReference type="Pfam" id="PF02976">
    <property type="entry name" value="MutH"/>
    <property type="match status" value="1"/>
</dbReference>
<dbReference type="NCBIfam" id="NF003458">
    <property type="entry name" value="PRK05070.1"/>
    <property type="match status" value="1"/>
</dbReference>
<dbReference type="GO" id="GO:0005737">
    <property type="term" value="C:cytoplasm"/>
    <property type="evidence" value="ECO:0007669"/>
    <property type="project" value="UniProtKB-SubCell"/>
</dbReference>
<dbReference type="GO" id="GO:0004519">
    <property type="term" value="F:endonuclease activity"/>
    <property type="evidence" value="ECO:0007669"/>
    <property type="project" value="UniProtKB-UniRule"/>
</dbReference>
<keyword evidence="10" id="KW-1185">Reference proteome</keyword>
<dbReference type="Proteomes" id="UP000199308">
    <property type="component" value="Unassembled WGS sequence"/>
</dbReference>
<evidence type="ECO:0000256" key="1">
    <source>
        <dbReference type="ARBA" id="ARBA00022490"/>
    </source>
</evidence>
<dbReference type="AlphaFoldDB" id="A0A1H9ZHG1"/>
<dbReference type="InterPro" id="IPR004230">
    <property type="entry name" value="DNA_mismatch_repair_MutH"/>
</dbReference>
<evidence type="ECO:0000256" key="2">
    <source>
        <dbReference type="ARBA" id="ARBA00022722"/>
    </source>
</evidence>
<comment type="subcellular location">
    <subcellularLocation>
        <location evidence="7">Cytoplasm</location>
    </subcellularLocation>
</comment>
<evidence type="ECO:0000313" key="9">
    <source>
        <dbReference type="EMBL" id="SES81107.1"/>
    </source>
</evidence>
<dbReference type="Gene3D" id="3.40.600.10">
    <property type="entry name" value="DNA mismatch repair MutH/Restriction endonuclease, type II"/>
    <property type="match status" value="1"/>
</dbReference>
<keyword evidence="1 7" id="KW-0963">Cytoplasm</keyword>
<organism evidence="9 10">
    <name type="scientific">Thalassotalea agarivorans</name>
    <name type="common">Thalassomonas agarivorans</name>
    <dbReference type="NCBI Taxonomy" id="349064"/>
    <lineage>
        <taxon>Bacteria</taxon>
        <taxon>Pseudomonadati</taxon>
        <taxon>Pseudomonadota</taxon>
        <taxon>Gammaproteobacteria</taxon>
        <taxon>Alteromonadales</taxon>
        <taxon>Colwelliaceae</taxon>
        <taxon>Thalassotalea</taxon>
    </lineage>
</organism>
<feature type="domain" description="DNA mismatch repair MutH/Type II restriction enzyme Sau3AI" evidence="8">
    <location>
        <begin position="55"/>
        <end position="153"/>
    </location>
</feature>
<comment type="function">
    <text evidence="7">Sequence-specific endonuclease that cleaves unmethylated GATC sequences. It is involved in DNA mismatch repair.</text>
</comment>
<comment type="similarity">
    <text evidence="7">Belongs to the MutH family.</text>
</comment>
<dbReference type="CDD" id="cd00583">
    <property type="entry name" value="MutH-like"/>
    <property type="match status" value="1"/>
</dbReference>
<keyword evidence="3 7" id="KW-0255">Endonuclease</keyword>
<dbReference type="STRING" id="349064.SAMN05660429_00453"/>
<evidence type="ECO:0000256" key="7">
    <source>
        <dbReference type="HAMAP-Rule" id="MF_00759"/>
    </source>
</evidence>
<dbReference type="SUPFAM" id="SSF52980">
    <property type="entry name" value="Restriction endonuclease-like"/>
    <property type="match status" value="1"/>
</dbReference>
<gene>
    <name evidence="7" type="primary">mutH</name>
    <name evidence="9" type="ORF">SAMN05660429_00453</name>
</gene>